<accession>A0A367FQV0</accession>
<evidence type="ECO:0008006" key="4">
    <source>
        <dbReference type="Google" id="ProtNLM"/>
    </source>
</evidence>
<evidence type="ECO:0000256" key="1">
    <source>
        <dbReference type="SAM" id="SignalP"/>
    </source>
</evidence>
<organism evidence="2 3">
    <name type="scientific">Sphaerisporangium album</name>
    <dbReference type="NCBI Taxonomy" id="509200"/>
    <lineage>
        <taxon>Bacteria</taxon>
        <taxon>Bacillati</taxon>
        <taxon>Actinomycetota</taxon>
        <taxon>Actinomycetes</taxon>
        <taxon>Streptosporangiales</taxon>
        <taxon>Streptosporangiaceae</taxon>
        <taxon>Sphaerisporangium</taxon>
    </lineage>
</organism>
<evidence type="ECO:0000313" key="3">
    <source>
        <dbReference type="Proteomes" id="UP000253094"/>
    </source>
</evidence>
<gene>
    <name evidence="2" type="ORF">DQ384_07260</name>
</gene>
<dbReference type="Proteomes" id="UP000253094">
    <property type="component" value="Unassembled WGS sequence"/>
</dbReference>
<reference evidence="2 3" key="1">
    <citation type="submission" date="2018-06" db="EMBL/GenBank/DDBJ databases">
        <title>Sphaerisporangium craniellae sp. nov., isolated from a marine sponge in the South China Sea.</title>
        <authorList>
            <person name="Li L."/>
        </authorList>
    </citation>
    <scope>NUCLEOTIDE SEQUENCE [LARGE SCALE GENOMIC DNA]</scope>
    <source>
        <strain evidence="2 3">CCTCC AA 208026</strain>
    </source>
</reference>
<feature type="chain" id="PRO_5017049556" description="WD40 repeat domain-containing protein" evidence="1">
    <location>
        <begin position="28"/>
        <end position="307"/>
    </location>
</feature>
<proteinExistence type="predicted"/>
<protein>
    <recommendedName>
        <fullName evidence="4">WD40 repeat domain-containing protein</fullName>
    </recommendedName>
</protein>
<sequence>MARRAKWQVMGLAVVLAALGVPLSACLSAGSGVFDAARPPGAPGRVWTLVIDPSTDYDDGYVVDKDGDAVDLPSCGENPSSGKGGLLSRSGRSLAVSGCYDTRAQEYIVKLFTEDAWGVSIPGLGPMAWADDSHFLTTSIEPDGPILEYAISGGRALISRSYKAPGRVDALSAGASEKMFAYAYATGRGGYQIGVENRETGRHYEIPFKGRIDYLAWLPDESALVVQRATELYLVPAGEGTARPPARALTKVDRSCILVDPTRHGVGLWCEGKSDITQISATGATKVVAQIDSTGPSVGIASDAVTW</sequence>
<dbReference type="EMBL" id="QOIL01000003">
    <property type="protein sequence ID" value="RCG32289.1"/>
    <property type="molecule type" value="Genomic_DNA"/>
</dbReference>
<dbReference type="AlphaFoldDB" id="A0A367FQV0"/>
<evidence type="ECO:0000313" key="2">
    <source>
        <dbReference type="EMBL" id="RCG32289.1"/>
    </source>
</evidence>
<dbReference type="SUPFAM" id="SSF82171">
    <property type="entry name" value="DPP6 N-terminal domain-like"/>
    <property type="match status" value="1"/>
</dbReference>
<keyword evidence="1" id="KW-0732">Signal</keyword>
<name>A0A367FQV0_9ACTN</name>
<feature type="signal peptide" evidence="1">
    <location>
        <begin position="1"/>
        <end position="27"/>
    </location>
</feature>
<keyword evidence="3" id="KW-1185">Reference proteome</keyword>
<comment type="caution">
    <text evidence="2">The sequence shown here is derived from an EMBL/GenBank/DDBJ whole genome shotgun (WGS) entry which is preliminary data.</text>
</comment>